<evidence type="ECO:0000313" key="2">
    <source>
        <dbReference type="RefSeq" id="XP_018021998.2"/>
    </source>
</evidence>
<sequence>MFQYIILLSNRKFLVKVANKEELLQAAKERLQEKGLLKSQQCHLEYYMANLNTYCEVDPEDLADSGILKMVFDTPEILDDERNLSACPVTQRPAEENILPVSTTRREYCENSTESVHSVQTANMLDHSPNDIQQPSSSPASMEVMKCTNLNETLNPKWPAVFSISSNIFPKTLREALEAEETLNRKNMTELLDCLYNLITKFTFYPTKQNYHAVALALLMKYPHLKKDIEFGDAVEIWRTRMSMKARNARQRRDSQEPCVMAMRAKKKLHLPQEENDDMPPKKIPKNVPAFGVVNYMPSKPLTEDDISIQRHRTQMINELKKKAPNPRTIEELMKLTFHDRRQLIITENATVAYIAELYPAIFNPNQILFEFERLTEINLMEKLRESMKIHGRAIHLLSQVAIPEKRDLDSAEYEDQMMSSALLLIPALMRETIKYDMPVEGSIIKAAPGLHFTDASLSTSEGIILAEGREICKVSGITEGFLAWFGTFYVFNMSYPKHAKKTLCFIQRALLGLKDKSKTPLIVLETLRKLSSLK</sequence>
<dbReference type="GeneID" id="108678158"/>
<dbReference type="PANTHER" id="PTHR31025:SF9">
    <property type="entry name" value="SI:DKEY-286J15.1"/>
    <property type="match status" value="1"/>
</dbReference>
<evidence type="ECO:0000313" key="1">
    <source>
        <dbReference type="Proteomes" id="UP000694843"/>
    </source>
</evidence>
<reference evidence="2" key="1">
    <citation type="submission" date="2025-08" db="UniProtKB">
        <authorList>
            <consortium name="RefSeq"/>
        </authorList>
    </citation>
    <scope>IDENTIFICATION</scope>
    <source>
        <tissue evidence="2">Whole organism</tissue>
    </source>
</reference>
<keyword evidence="1" id="KW-1185">Reference proteome</keyword>
<dbReference type="AlphaFoldDB" id="A0A8B7P7H2"/>
<gene>
    <name evidence="2" type="primary">LOC108678158</name>
</gene>
<dbReference type="RefSeq" id="XP_018021998.2">
    <property type="nucleotide sequence ID" value="XM_018166509.2"/>
</dbReference>
<organism evidence="1 2">
    <name type="scientific">Hyalella azteca</name>
    <name type="common">Amphipod</name>
    <dbReference type="NCBI Taxonomy" id="294128"/>
    <lineage>
        <taxon>Eukaryota</taxon>
        <taxon>Metazoa</taxon>
        <taxon>Ecdysozoa</taxon>
        <taxon>Arthropoda</taxon>
        <taxon>Crustacea</taxon>
        <taxon>Multicrustacea</taxon>
        <taxon>Malacostraca</taxon>
        <taxon>Eumalacostraca</taxon>
        <taxon>Peracarida</taxon>
        <taxon>Amphipoda</taxon>
        <taxon>Senticaudata</taxon>
        <taxon>Talitrida</taxon>
        <taxon>Talitroidea</taxon>
        <taxon>Hyalellidae</taxon>
        <taxon>Hyalella</taxon>
    </lineage>
</organism>
<dbReference type="KEGG" id="hazt:108678158"/>
<dbReference type="Proteomes" id="UP000694843">
    <property type="component" value="Unplaced"/>
</dbReference>
<accession>A0A8B7P7H2</accession>
<dbReference type="OMA" id="WAYNIQY"/>
<name>A0A8B7P7H2_HYAAZ</name>
<proteinExistence type="predicted"/>
<protein>
    <submittedName>
        <fullName evidence="2">Uncharacterized protein LOC108678158 isoform X1</fullName>
    </submittedName>
</protein>
<dbReference type="PANTHER" id="PTHR31025">
    <property type="entry name" value="SI:CH211-196P9.1-RELATED"/>
    <property type="match status" value="1"/>
</dbReference>